<comment type="caution">
    <text evidence="1">The sequence shown here is derived from an EMBL/GenBank/DDBJ whole genome shotgun (WGS) entry which is preliminary data.</text>
</comment>
<dbReference type="AlphaFoldDB" id="A0AAV3QLH1"/>
<dbReference type="EMBL" id="BAABME010004867">
    <property type="protein sequence ID" value="GAA0163836.1"/>
    <property type="molecule type" value="Genomic_DNA"/>
</dbReference>
<accession>A0AAV3QLH1</accession>
<organism evidence="1 2">
    <name type="scientific">Lithospermum erythrorhizon</name>
    <name type="common">Purple gromwell</name>
    <name type="synonym">Lithospermum officinale var. erythrorhizon</name>
    <dbReference type="NCBI Taxonomy" id="34254"/>
    <lineage>
        <taxon>Eukaryota</taxon>
        <taxon>Viridiplantae</taxon>
        <taxon>Streptophyta</taxon>
        <taxon>Embryophyta</taxon>
        <taxon>Tracheophyta</taxon>
        <taxon>Spermatophyta</taxon>
        <taxon>Magnoliopsida</taxon>
        <taxon>eudicotyledons</taxon>
        <taxon>Gunneridae</taxon>
        <taxon>Pentapetalae</taxon>
        <taxon>asterids</taxon>
        <taxon>lamiids</taxon>
        <taxon>Boraginales</taxon>
        <taxon>Boraginaceae</taxon>
        <taxon>Boraginoideae</taxon>
        <taxon>Lithospermeae</taxon>
        <taxon>Lithospermum</taxon>
    </lineage>
</organism>
<sequence>MVGDIIELRERVEAVAIMTDLEDRVQWRVEVGDKAKGIYKLLMKAPGEKEDREASVGYVGLYRGNGGWRLEFEWMMNVKTRSKLQQLMLKVASASVVYFVWRERHRRVHGMGMKSEGLIVQKIVMGVSDRLSSLRGIKCVKKDWEIAIMWGIHRRILT</sequence>
<evidence type="ECO:0000313" key="1">
    <source>
        <dbReference type="EMBL" id="GAA0163836.1"/>
    </source>
</evidence>
<name>A0AAV3QLH1_LITER</name>
<reference evidence="1 2" key="1">
    <citation type="submission" date="2024-01" db="EMBL/GenBank/DDBJ databases">
        <title>The complete chloroplast genome sequence of Lithospermum erythrorhizon: insights into the phylogenetic relationship among Boraginaceae species and the maternal lineages of purple gromwells.</title>
        <authorList>
            <person name="Okada T."/>
            <person name="Watanabe K."/>
        </authorList>
    </citation>
    <scope>NUCLEOTIDE SEQUENCE [LARGE SCALE GENOMIC DNA]</scope>
</reference>
<evidence type="ECO:0000313" key="2">
    <source>
        <dbReference type="Proteomes" id="UP001454036"/>
    </source>
</evidence>
<dbReference type="Proteomes" id="UP001454036">
    <property type="component" value="Unassembled WGS sequence"/>
</dbReference>
<protein>
    <submittedName>
        <fullName evidence="1">Uncharacterized protein</fullName>
    </submittedName>
</protein>
<proteinExistence type="predicted"/>
<keyword evidence="2" id="KW-1185">Reference proteome</keyword>
<gene>
    <name evidence="1" type="ORF">LIER_19610</name>
</gene>